<dbReference type="InterPro" id="IPR050071">
    <property type="entry name" value="Dehydroquinate_synthase"/>
</dbReference>
<evidence type="ECO:0000256" key="1">
    <source>
        <dbReference type="ARBA" id="ARBA00001911"/>
    </source>
</evidence>
<evidence type="ECO:0000256" key="5">
    <source>
        <dbReference type="ARBA" id="ARBA00023239"/>
    </source>
</evidence>
<dbReference type="GO" id="GO:0009073">
    <property type="term" value="P:aromatic amino acid family biosynthetic process"/>
    <property type="evidence" value="ECO:0007669"/>
    <property type="project" value="InterPro"/>
</dbReference>
<evidence type="ECO:0000259" key="7">
    <source>
        <dbReference type="Pfam" id="PF01761"/>
    </source>
</evidence>
<comment type="cofactor">
    <cofactor evidence="1">
        <name>NAD(+)</name>
        <dbReference type="ChEBI" id="CHEBI:57540"/>
    </cofactor>
</comment>
<dbReference type="GO" id="GO:0003856">
    <property type="term" value="F:3-dehydroquinate synthase activity"/>
    <property type="evidence" value="ECO:0007669"/>
    <property type="project" value="TreeGrafter"/>
</dbReference>
<dbReference type="GO" id="GO:0046872">
    <property type="term" value="F:metal ion binding"/>
    <property type="evidence" value="ECO:0007669"/>
    <property type="project" value="UniProtKB-KW"/>
</dbReference>
<evidence type="ECO:0000256" key="3">
    <source>
        <dbReference type="ARBA" id="ARBA00022723"/>
    </source>
</evidence>
<evidence type="ECO:0000256" key="2">
    <source>
        <dbReference type="ARBA" id="ARBA00001941"/>
    </source>
</evidence>
<feature type="domain" description="3-dehydroquinate synthase C-terminal" evidence="8">
    <location>
        <begin position="168"/>
        <end position="310"/>
    </location>
</feature>
<dbReference type="Gene3D" id="1.20.1090.10">
    <property type="entry name" value="Dehydroquinate synthase-like - alpha domain"/>
    <property type="match status" value="1"/>
</dbReference>
<dbReference type="InterPro" id="IPR056179">
    <property type="entry name" value="DHQS_C"/>
</dbReference>
<evidence type="ECO:0000313" key="10">
    <source>
        <dbReference type="Proteomes" id="UP000460412"/>
    </source>
</evidence>
<dbReference type="Gene3D" id="3.40.50.1970">
    <property type="match status" value="1"/>
</dbReference>
<comment type="caution">
    <text evidence="9">The sequence shown here is derived from an EMBL/GenBank/DDBJ whole genome shotgun (WGS) entry which is preliminary data.</text>
</comment>
<evidence type="ECO:0000256" key="6">
    <source>
        <dbReference type="ARBA" id="ARBA00023285"/>
    </source>
</evidence>
<evidence type="ECO:0000256" key="4">
    <source>
        <dbReference type="ARBA" id="ARBA00023027"/>
    </source>
</evidence>
<dbReference type="Pfam" id="PF01761">
    <property type="entry name" value="DHQ_synthase"/>
    <property type="match status" value="1"/>
</dbReference>
<keyword evidence="6" id="KW-0170">Cobalt</keyword>
<keyword evidence="3" id="KW-0479">Metal-binding</keyword>
<gene>
    <name evidence="9" type="ORF">GN277_05455</name>
</gene>
<accession>A0A7X3SHX8</accession>
<dbReference type="NCBIfam" id="TIGR04425">
    <property type="entry name" value="P_lya_rel_AroB"/>
    <property type="match status" value="1"/>
</dbReference>
<dbReference type="CDD" id="cd08195">
    <property type="entry name" value="DHQS"/>
    <property type="match status" value="1"/>
</dbReference>
<sequence>MMIHSKLKDYEVVIEDKLEFLSGFETENVQFVIDKNVYCLYEQYFKNIPDGRLILLEATEGNKVIETALGICEDMTEISAKRNIHLISIGGGIVQDITGFVANILYRGIRWTFIPTTLLAACDSCIGGKTSLNYHKFKNLLGTFYPPDKIHICTKFFNTLSERDYKSGLGEVVKFNIMAGADGLDNIEKGIESLLRKEDTAVQHFVCSSLSYKKTFIEIDEFDRGERIKLNFAHTFGHAVEVVSNYEIPHGTAVAIGMIMADRLSVKRGLLNEDAVKRSEEVLMKIIDIDSELLNVDISDIIKAIRKDKKQTNDAMTAVLRTESDLEIIKDMTDEEVSYAVRYFKELYKTKNNMS</sequence>
<dbReference type="InterPro" id="IPR030960">
    <property type="entry name" value="DHQS/DOIS_N"/>
</dbReference>
<organism evidence="9 10">
    <name type="scientific">Sporofaciens musculi</name>
    <dbReference type="NCBI Taxonomy" id="2681861"/>
    <lineage>
        <taxon>Bacteria</taxon>
        <taxon>Bacillati</taxon>
        <taxon>Bacillota</taxon>
        <taxon>Clostridia</taxon>
        <taxon>Lachnospirales</taxon>
        <taxon>Lachnospiraceae</taxon>
        <taxon>Sporofaciens</taxon>
    </lineage>
</organism>
<feature type="domain" description="3-dehydroquinate synthase N-terminal" evidence="7">
    <location>
        <begin position="55"/>
        <end position="166"/>
    </location>
</feature>
<dbReference type="PANTHER" id="PTHR43622">
    <property type="entry name" value="3-DEHYDROQUINATE SYNTHASE"/>
    <property type="match status" value="1"/>
</dbReference>
<dbReference type="Pfam" id="PF24621">
    <property type="entry name" value="DHQS_C"/>
    <property type="match status" value="1"/>
</dbReference>
<name>A0A7X3SHX8_9FIRM</name>
<reference evidence="9 10" key="1">
    <citation type="submission" date="2019-12" db="EMBL/GenBank/DDBJ databases">
        <title>Sporaefaciens musculi gen. nov., sp. nov., a novel bacterium isolated from the caecum of an obese mouse.</title>
        <authorList>
            <person name="Rasmussen T.S."/>
            <person name="Streidl T."/>
            <person name="Hitch T.C.A."/>
            <person name="Wortmann E."/>
            <person name="Deptula P."/>
            <person name="Hansen M."/>
            <person name="Nielsen D.S."/>
            <person name="Clavel T."/>
            <person name="Vogensen F.K."/>
        </authorList>
    </citation>
    <scope>NUCLEOTIDE SEQUENCE [LARGE SCALE GENOMIC DNA]</scope>
    <source>
        <strain evidence="9 10">WCA-9-b2</strain>
    </source>
</reference>
<dbReference type="SUPFAM" id="SSF56796">
    <property type="entry name" value="Dehydroquinate synthase-like"/>
    <property type="match status" value="1"/>
</dbReference>
<evidence type="ECO:0000313" key="9">
    <source>
        <dbReference type="EMBL" id="MXP74848.1"/>
    </source>
</evidence>
<dbReference type="RefSeq" id="WP_159750180.1">
    <property type="nucleotide sequence ID" value="NZ_CASZNZ010000217.1"/>
</dbReference>
<keyword evidence="4" id="KW-0520">NAD</keyword>
<dbReference type="PIRSF" id="PIRSF001455">
    <property type="entry name" value="DHQ_synth"/>
    <property type="match status" value="1"/>
</dbReference>
<protein>
    <submittedName>
        <fullName evidence="9">3-dehydroquinate synthase</fullName>
    </submittedName>
</protein>
<dbReference type="Proteomes" id="UP000460412">
    <property type="component" value="Unassembled WGS sequence"/>
</dbReference>
<dbReference type="AlphaFoldDB" id="A0A7X3SHX8"/>
<keyword evidence="10" id="KW-1185">Reference proteome</keyword>
<dbReference type="InterPro" id="IPR030957">
    <property type="entry name" value="Put_AroB"/>
</dbReference>
<dbReference type="EMBL" id="WUQX01000001">
    <property type="protein sequence ID" value="MXP74848.1"/>
    <property type="molecule type" value="Genomic_DNA"/>
</dbReference>
<dbReference type="PANTHER" id="PTHR43622:SF1">
    <property type="entry name" value="3-DEHYDROQUINATE SYNTHASE"/>
    <property type="match status" value="1"/>
</dbReference>
<evidence type="ECO:0000259" key="8">
    <source>
        <dbReference type="Pfam" id="PF24621"/>
    </source>
</evidence>
<keyword evidence="5" id="KW-0456">Lyase</keyword>
<dbReference type="InterPro" id="IPR030963">
    <property type="entry name" value="DHQ_synth_fam"/>
</dbReference>
<proteinExistence type="predicted"/>
<comment type="cofactor">
    <cofactor evidence="2">
        <name>Co(2+)</name>
        <dbReference type="ChEBI" id="CHEBI:48828"/>
    </cofactor>
</comment>